<sequence>MADPVSLVAAGVGIADVAFRLVKYLKDIKAAAKTIDEDIEGLINEVEGLQNVHGHLEKEYLKSVTNVEMGDDERSLWTSTGQTLKNGQRLTEKLEASVKSIYGDHRLATGRFDSLDKSRRKKSKDGMISGLRDQINTYQGALQMLLGFISMQSARQNHEDQNAQLEQLVADLQDLKNRMEQAQHSSLPPYETVVNTTAYRDFNIESVSVVNQLGIAINNIAHNSTSDASMTNEHFDIPKPVDPFYTGREDYAERLRSWFLPNLSQKQQGAKNAKAEQKRFVVYGLGGAGKTQFCSKFAEDNRHYFWGVFWVDGSSPSRLKQTFSQNVSKIGKVDPNENAAIHWLSNLSFPWLLIIDNADDPDLKLANYFPRGNRGHVLVTTRDPGKKAYGTAGEKYFEFQGLSTSDASSLLLKAAGQSEPWDSVVSSIALSIAKALGYLALAITHAGRAIREEYCRLSEYLHYYERQWERTRQNRLPVKDKDAADELSVFSTFELNREAIEKRGTRASRDALQLLDTFAFLHNQDIRYDLLKRAVENAQVEHQKEVEDKINERQSKDTKLTRDWPTWCKETAFLVLAYLYQNRSPPVLPGVGLPIIRSPEIISNPSQIIRDGRRTKNFDEDRLRIALRQLIQFSLIIKGQNGDSYSMHPLVHKWARERPGMSVTAQAVWSEAAAMLLSHCILIPPLGNTEEEEDVRKYILPHVDHVRQCQQSIDQRMRDKRMARMNPLPVFEGGFDRDKAITYAKFSLVYMQNGRWDEAKRLQTAVKDFTTQILGLKHPVTRRVTRLLATTLYNLGQSEDSAKLEKDVLDACVLYLGTDHRETLVAKFNLGKSVFLQGKFSQAKLLQEEAVEGLTRLIGLDQEDTLDAIDWLGQTLLMFFTEEHVNRARQLFITASEGMKRVHGDEHTRTLEAREHLCSSATKTGNKQHLDEAHDMMIKILETRKEKLGKEHAYTLLAMVNLALVKCKMGMIHEAEALIQHGLPIAARNLGEGHIAYLWGRYHLGRIWVLQERWAEAETYLVDVTERQRYTLQGRGEFHPDRIGGLIELATAYNALGKVEKCERVTEEALAALARISTTEHPEAKKLKENRDMWRQRRKDSMAVPPPIDKPQGIEQRIQIGHIHRSSTL</sequence>
<protein>
    <recommendedName>
        <fullName evidence="4">Tetratricopeptide repeat domain-containing protein</fullName>
    </recommendedName>
</protein>
<feature type="coiled-coil region" evidence="1">
    <location>
        <begin position="151"/>
        <end position="185"/>
    </location>
</feature>
<dbReference type="Pfam" id="PF13424">
    <property type="entry name" value="TPR_12"/>
    <property type="match status" value="1"/>
</dbReference>
<dbReference type="PANTHER" id="PTHR46082">
    <property type="entry name" value="ATP/GTP-BINDING PROTEIN-RELATED"/>
    <property type="match status" value="1"/>
</dbReference>
<dbReference type="Gene3D" id="1.25.40.10">
    <property type="entry name" value="Tetratricopeptide repeat domain"/>
    <property type="match status" value="2"/>
</dbReference>
<dbReference type="Proteomes" id="UP000292402">
    <property type="component" value="Unassembled WGS sequence"/>
</dbReference>
<dbReference type="Gene3D" id="3.40.50.300">
    <property type="entry name" value="P-loop containing nucleotide triphosphate hydrolases"/>
    <property type="match status" value="1"/>
</dbReference>
<proteinExistence type="predicted"/>
<evidence type="ECO:0008006" key="4">
    <source>
        <dbReference type="Google" id="ProtNLM"/>
    </source>
</evidence>
<dbReference type="SUPFAM" id="SSF52540">
    <property type="entry name" value="P-loop containing nucleoside triphosphate hydrolases"/>
    <property type="match status" value="1"/>
</dbReference>
<evidence type="ECO:0000313" key="3">
    <source>
        <dbReference type="Proteomes" id="UP000292402"/>
    </source>
</evidence>
<feature type="coiled-coil region" evidence="1">
    <location>
        <begin position="25"/>
        <end position="59"/>
    </location>
</feature>
<dbReference type="SUPFAM" id="SSF48452">
    <property type="entry name" value="TPR-like"/>
    <property type="match status" value="2"/>
</dbReference>
<dbReference type="EMBL" id="PDXA01000010">
    <property type="protein sequence ID" value="RYN54649.1"/>
    <property type="molecule type" value="Genomic_DNA"/>
</dbReference>
<dbReference type="InterPro" id="IPR053137">
    <property type="entry name" value="NLR-like"/>
</dbReference>
<dbReference type="AlphaFoldDB" id="A0A4Q4MMN9"/>
<accession>A0A4Q4MMN9</accession>
<keyword evidence="1" id="KW-0175">Coiled coil</keyword>
<dbReference type="InterPro" id="IPR027417">
    <property type="entry name" value="P-loop_NTPase"/>
</dbReference>
<reference evidence="3" key="1">
    <citation type="journal article" date="2019" name="bioRxiv">
        <title>Genomics, evolutionary history and diagnostics of the Alternaria alternata species group including apple and Asian pear pathotypes.</title>
        <authorList>
            <person name="Armitage A.D."/>
            <person name="Cockerton H.M."/>
            <person name="Sreenivasaprasad S."/>
            <person name="Woodhall J.W."/>
            <person name="Lane C.R."/>
            <person name="Harrison R.J."/>
            <person name="Clarkson J.P."/>
        </authorList>
    </citation>
    <scope>NUCLEOTIDE SEQUENCE [LARGE SCALE GENOMIC DNA]</scope>
    <source>
        <strain evidence="3">FERA 1082</strain>
    </source>
</reference>
<organism evidence="2 3">
    <name type="scientific">Alternaria tenuissima</name>
    <dbReference type="NCBI Taxonomy" id="119927"/>
    <lineage>
        <taxon>Eukaryota</taxon>
        <taxon>Fungi</taxon>
        <taxon>Dikarya</taxon>
        <taxon>Ascomycota</taxon>
        <taxon>Pezizomycotina</taxon>
        <taxon>Dothideomycetes</taxon>
        <taxon>Pleosporomycetidae</taxon>
        <taxon>Pleosporales</taxon>
        <taxon>Pleosporineae</taxon>
        <taxon>Pleosporaceae</taxon>
        <taxon>Alternaria</taxon>
        <taxon>Alternaria sect. Alternaria</taxon>
        <taxon>Alternaria alternata complex</taxon>
    </lineage>
</organism>
<evidence type="ECO:0000256" key="1">
    <source>
        <dbReference type="SAM" id="Coils"/>
    </source>
</evidence>
<dbReference type="PANTHER" id="PTHR46082:SF6">
    <property type="entry name" value="AAA+ ATPASE DOMAIN-CONTAINING PROTEIN-RELATED"/>
    <property type="match status" value="1"/>
</dbReference>
<dbReference type="InterPro" id="IPR011990">
    <property type="entry name" value="TPR-like_helical_dom_sf"/>
</dbReference>
<evidence type="ECO:0000313" key="2">
    <source>
        <dbReference type="EMBL" id="RYN54649.1"/>
    </source>
</evidence>
<gene>
    <name evidence="2" type="ORF">AA0114_g3859</name>
</gene>
<name>A0A4Q4MMN9_9PLEO</name>
<comment type="caution">
    <text evidence="2">The sequence shown here is derived from an EMBL/GenBank/DDBJ whole genome shotgun (WGS) entry which is preliminary data.</text>
</comment>